<name>A0ABP9XHJ6_9DEIO</name>
<reference evidence="2 3" key="1">
    <citation type="submission" date="2024-02" db="EMBL/GenBank/DDBJ databases">
        <title>Deinococcus aluminii NBRC 112889.</title>
        <authorList>
            <person name="Ichikawa N."/>
            <person name="Katano-Makiyama Y."/>
            <person name="Hidaka K."/>
        </authorList>
    </citation>
    <scope>NUCLEOTIDE SEQUENCE [LARGE SCALE GENOMIC DNA]</scope>
    <source>
        <strain evidence="2 3">NBRC 112889</strain>
    </source>
</reference>
<dbReference type="EMBL" id="BAABRV010000010">
    <property type="protein sequence ID" value="GAA5534841.1"/>
    <property type="molecule type" value="Genomic_DNA"/>
</dbReference>
<feature type="region of interest" description="Disordered" evidence="1">
    <location>
        <begin position="109"/>
        <end position="145"/>
    </location>
</feature>
<accession>A0ABP9XHJ6</accession>
<sequence length="145" mass="16572">MYHNLSTPTIRATYRVLDGLRWSEGQYVERVQMNVMEWAARLNIVSDIPARILRLLEPATEEFKRIGYVDEVIIEGKRKDQQITYVFPALTDQLNVTLLQELIDRGMYPGGAAPDRSPRRAPGPGGHRAFRCLPRQKREPGSTHA</sequence>
<organism evidence="2 3">
    <name type="scientific">Deinococcus aluminii</name>
    <dbReference type="NCBI Taxonomy" id="1656885"/>
    <lineage>
        <taxon>Bacteria</taxon>
        <taxon>Thermotogati</taxon>
        <taxon>Deinococcota</taxon>
        <taxon>Deinococci</taxon>
        <taxon>Deinococcales</taxon>
        <taxon>Deinococcaceae</taxon>
        <taxon>Deinococcus</taxon>
    </lineage>
</organism>
<proteinExistence type="predicted"/>
<comment type="caution">
    <text evidence="2">The sequence shown here is derived from an EMBL/GenBank/DDBJ whole genome shotgun (WGS) entry which is preliminary data.</text>
</comment>
<evidence type="ECO:0000256" key="1">
    <source>
        <dbReference type="SAM" id="MobiDB-lite"/>
    </source>
</evidence>
<gene>
    <name evidence="2" type="ORF">Dalu01_03255</name>
</gene>
<dbReference type="RefSeq" id="WP_345457067.1">
    <property type="nucleotide sequence ID" value="NZ_BAABRV010000010.1"/>
</dbReference>
<feature type="compositionally biased region" description="Basic and acidic residues" evidence="1">
    <location>
        <begin position="136"/>
        <end position="145"/>
    </location>
</feature>
<evidence type="ECO:0000313" key="2">
    <source>
        <dbReference type="EMBL" id="GAA5534841.1"/>
    </source>
</evidence>
<dbReference type="Proteomes" id="UP001404956">
    <property type="component" value="Unassembled WGS sequence"/>
</dbReference>
<keyword evidence="3" id="KW-1185">Reference proteome</keyword>
<evidence type="ECO:0000313" key="3">
    <source>
        <dbReference type="Proteomes" id="UP001404956"/>
    </source>
</evidence>
<protein>
    <submittedName>
        <fullName evidence="2">Uncharacterized protein</fullName>
    </submittedName>
</protein>